<dbReference type="PANTHER" id="PTHR33112:SF1">
    <property type="entry name" value="HETEROKARYON INCOMPATIBILITY DOMAIN-CONTAINING PROTEIN"/>
    <property type="match status" value="1"/>
</dbReference>
<gene>
    <name evidence="2" type="ORF">H2200_011100</name>
</gene>
<comment type="caution">
    <text evidence="2">The sequence shown here is derived from an EMBL/GenBank/DDBJ whole genome shotgun (WGS) entry which is preliminary data.</text>
</comment>
<dbReference type="InterPro" id="IPR010730">
    <property type="entry name" value="HET"/>
</dbReference>
<keyword evidence="3" id="KW-1185">Reference proteome</keyword>
<evidence type="ECO:0000313" key="3">
    <source>
        <dbReference type="Proteomes" id="UP001172673"/>
    </source>
</evidence>
<organism evidence="2 3">
    <name type="scientific">Cladophialophora chaetospira</name>
    <dbReference type="NCBI Taxonomy" id="386627"/>
    <lineage>
        <taxon>Eukaryota</taxon>
        <taxon>Fungi</taxon>
        <taxon>Dikarya</taxon>
        <taxon>Ascomycota</taxon>
        <taxon>Pezizomycotina</taxon>
        <taxon>Eurotiomycetes</taxon>
        <taxon>Chaetothyriomycetidae</taxon>
        <taxon>Chaetothyriales</taxon>
        <taxon>Herpotrichiellaceae</taxon>
        <taxon>Cladophialophora</taxon>
    </lineage>
</organism>
<dbReference type="EMBL" id="JAPDRK010000019">
    <property type="protein sequence ID" value="KAJ9604266.1"/>
    <property type="molecule type" value="Genomic_DNA"/>
</dbReference>
<dbReference type="PANTHER" id="PTHR33112">
    <property type="entry name" value="DOMAIN PROTEIN, PUTATIVE-RELATED"/>
    <property type="match status" value="1"/>
</dbReference>
<sequence>MTVVSAPPQCKFATLSYTWNSSTALKAEDRAPVLSSDSLPKQISRTILDATMVTKRLGLQYLWVDRFCIPQDDEEEKIIQIRNMDLVFGAADFTIVAAAGDENFGIPGVGATPRRDQPSAQIGDIELLASLPQSKTAILSSKWSTRGWTLQEAFLSRRCLFLTEDEAYFECASMTRREFMKVNDDLAATKADRDLVRNAHPPIFKAPGSRGGYGEYEELVHAYTKRDLTFDSDSFNAFAGIARFMAKSDSPILQISGLAIPDPRALEISGKPAGELKRQFLSSMLWIHDPPNHPCKPLRRRTSFPSWSWTGWAGEIFYGRRKLGSEQSHIDIGFGFDQNQHHDFESLYDREMLKAIQIQGPRYLHLTSYVVPSEWIDFVDVGAWSISGFHASLSVVESCGRLEWRNNHGATEGAREKLHTRRWELILLAVHELAVYFLVFENLEEFARRVGLCSIYMAGDLGLHAHLLQTEKRSITLL</sequence>
<evidence type="ECO:0000259" key="1">
    <source>
        <dbReference type="Pfam" id="PF06985"/>
    </source>
</evidence>
<feature type="domain" description="Heterokaryon incompatibility" evidence="1">
    <location>
        <begin position="12"/>
        <end position="152"/>
    </location>
</feature>
<evidence type="ECO:0000313" key="2">
    <source>
        <dbReference type="EMBL" id="KAJ9604266.1"/>
    </source>
</evidence>
<proteinExistence type="predicted"/>
<dbReference type="AlphaFoldDB" id="A0AA39CDH2"/>
<reference evidence="2" key="1">
    <citation type="submission" date="2022-10" db="EMBL/GenBank/DDBJ databases">
        <title>Culturing micro-colonial fungi from biological soil crusts in the Mojave desert and describing Neophaeococcomyces mojavensis, and introducing the new genera and species Taxawa tesnikishii.</title>
        <authorList>
            <person name="Kurbessoian T."/>
            <person name="Stajich J.E."/>
        </authorList>
    </citation>
    <scope>NUCLEOTIDE SEQUENCE</scope>
    <source>
        <strain evidence="2">TK_41</strain>
    </source>
</reference>
<name>A0AA39CDH2_9EURO</name>
<dbReference type="Proteomes" id="UP001172673">
    <property type="component" value="Unassembled WGS sequence"/>
</dbReference>
<dbReference type="Pfam" id="PF06985">
    <property type="entry name" value="HET"/>
    <property type="match status" value="1"/>
</dbReference>
<accession>A0AA39CDH2</accession>
<protein>
    <recommendedName>
        <fullName evidence="1">Heterokaryon incompatibility domain-containing protein</fullName>
    </recommendedName>
</protein>